<proteinExistence type="predicted"/>
<protein>
    <submittedName>
        <fullName evidence="1">Uncharacterized protein</fullName>
    </submittedName>
</protein>
<dbReference type="AlphaFoldDB" id="A0A1J4N0Y5"/>
<organism evidence="1 2">
    <name type="scientific">Nocardioides luteus</name>
    <dbReference type="NCBI Taxonomy" id="1844"/>
    <lineage>
        <taxon>Bacteria</taxon>
        <taxon>Bacillati</taxon>
        <taxon>Actinomycetota</taxon>
        <taxon>Actinomycetes</taxon>
        <taxon>Propionibacteriales</taxon>
        <taxon>Nocardioidaceae</taxon>
        <taxon>Nocardioides</taxon>
    </lineage>
</organism>
<sequence length="107" mass="11091">MSAPKITLALTSRRYAVTDAPTGADSKGRTFTVTVLEIDSRPDRSLSVMISGPVFDEIGPTGGTTSAHWLQGDRFARGIAGGIPALASAPGWVRELVETTHAPGVAA</sequence>
<name>A0A1J4N0Y5_9ACTN</name>
<dbReference type="EMBL" id="JZDQ02000027">
    <property type="protein sequence ID" value="OIJ25230.1"/>
    <property type="molecule type" value="Genomic_DNA"/>
</dbReference>
<dbReference type="RefSeq" id="WP_045547279.1">
    <property type="nucleotide sequence ID" value="NZ_JZDQ02000027.1"/>
</dbReference>
<comment type="caution">
    <text evidence="1">The sequence shown here is derived from an EMBL/GenBank/DDBJ whole genome shotgun (WGS) entry which is preliminary data.</text>
</comment>
<evidence type="ECO:0000313" key="1">
    <source>
        <dbReference type="EMBL" id="OIJ25230.1"/>
    </source>
</evidence>
<gene>
    <name evidence="1" type="ORF">UG56_018520</name>
</gene>
<evidence type="ECO:0000313" key="2">
    <source>
        <dbReference type="Proteomes" id="UP000033772"/>
    </source>
</evidence>
<keyword evidence="2" id="KW-1185">Reference proteome</keyword>
<accession>A0A1J4N0Y5</accession>
<dbReference type="STRING" id="1844.UG56_018520"/>
<dbReference type="Proteomes" id="UP000033772">
    <property type="component" value="Unassembled WGS sequence"/>
</dbReference>
<reference evidence="1" key="1">
    <citation type="submission" date="2016-10" db="EMBL/GenBank/DDBJ databases">
        <title>Draft Genome Sequence of Nocardioides luteus Strain BAFB, an Alkane-Degrading Bacterium Isolated from JP-7 Polluted Soil.</title>
        <authorList>
            <person name="Brown L."/>
            <person name="Ruiz O.N."/>
            <person name="Gunasekera T."/>
        </authorList>
    </citation>
    <scope>NUCLEOTIDE SEQUENCE [LARGE SCALE GENOMIC DNA]</scope>
    <source>
        <strain evidence="1">BAFB</strain>
    </source>
</reference>